<dbReference type="RefSeq" id="WP_114067786.1">
    <property type="nucleotide sequence ID" value="NZ_CP030850.1"/>
</dbReference>
<gene>
    <name evidence="2" type="ORF">DR864_15240</name>
</gene>
<keyword evidence="3" id="KW-1185">Reference proteome</keyword>
<dbReference type="EMBL" id="CP030850">
    <property type="protein sequence ID" value="AXE19006.1"/>
    <property type="molecule type" value="Genomic_DNA"/>
</dbReference>
<reference evidence="2 3" key="1">
    <citation type="submission" date="2018-07" db="EMBL/GenBank/DDBJ databases">
        <title>Genome sequencing of Runella.</title>
        <authorList>
            <person name="Baek M.-G."/>
            <person name="Yi H."/>
        </authorList>
    </citation>
    <scope>NUCLEOTIDE SEQUENCE [LARGE SCALE GENOMIC DNA]</scope>
    <source>
        <strain evidence="2 3">HYN0085</strain>
    </source>
</reference>
<feature type="domain" description="DUF6734" evidence="1">
    <location>
        <begin position="1"/>
        <end position="286"/>
    </location>
</feature>
<dbReference type="Pfam" id="PF20508">
    <property type="entry name" value="DUF6734"/>
    <property type="match status" value="1"/>
</dbReference>
<sequence>MKIIQSFWSNIAYERQIHNASGWLSAEYHWMSWALSVLTLREHYGQVEIFTDSRGKEILIDTLALPYSHCSIALDRLQGYPEDMWALGKIFTYSLQNEPFMHVDGDIYLWEALGARLEQAALIAQNPEVDFQYYYQTLSEMQQHFAYIPDCMRRQMNEIPVRSCNTGLIGGTRMDIFKKYAELSFELIHKNQEALSKINRRTFNIGFEQFLYYCLAKEHGVPVTYLIEREEDFDPTYRGFARFESVPYQTKFIHALGDFKRQPETCRHLARRLRQDYPEYYYRIIEECKAAGVALDCRYYGQVSHPSVGSKPTDGLNGSGVNSPKEAYRVYYEQDVRQYRKVQELFSLPLLPFLTQKLQFSEQVQLVENTTQEGTLEQTLIVPDIYTLAEKSIGLDPLNMVLLDAFLEEPISIQEAIERVAPYFKVEEVSAEKEKFRQLVSDRIKELMYWGALVVE</sequence>
<evidence type="ECO:0000313" key="2">
    <source>
        <dbReference type="EMBL" id="AXE19006.1"/>
    </source>
</evidence>
<organism evidence="2 3">
    <name type="scientific">Runella rosea</name>
    <dbReference type="NCBI Taxonomy" id="2259595"/>
    <lineage>
        <taxon>Bacteria</taxon>
        <taxon>Pseudomonadati</taxon>
        <taxon>Bacteroidota</taxon>
        <taxon>Cytophagia</taxon>
        <taxon>Cytophagales</taxon>
        <taxon>Spirosomataceae</taxon>
        <taxon>Runella</taxon>
    </lineage>
</organism>
<dbReference type="OrthoDB" id="771064at2"/>
<proteinExistence type="predicted"/>
<dbReference type="KEGG" id="run:DR864_15240"/>
<protein>
    <recommendedName>
        <fullName evidence="1">DUF6734 domain-containing protein</fullName>
    </recommendedName>
</protein>
<accession>A0A344TK35</accession>
<dbReference type="Proteomes" id="UP000251993">
    <property type="component" value="Chromosome"/>
</dbReference>
<dbReference type="InterPro" id="IPR046621">
    <property type="entry name" value="DUF6734"/>
</dbReference>
<name>A0A344TK35_9BACT</name>
<dbReference type="AlphaFoldDB" id="A0A344TK35"/>
<evidence type="ECO:0000313" key="3">
    <source>
        <dbReference type="Proteomes" id="UP000251993"/>
    </source>
</evidence>
<evidence type="ECO:0000259" key="1">
    <source>
        <dbReference type="Pfam" id="PF20508"/>
    </source>
</evidence>